<dbReference type="AlphaFoldDB" id="A0A0D2WYC3"/>
<evidence type="ECO:0000313" key="2">
    <source>
        <dbReference type="EMBL" id="KJE98430.1"/>
    </source>
</evidence>
<feature type="region of interest" description="Disordered" evidence="1">
    <location>
        <begin position="64"/>
        <end position="102"/>
    </location>
</feature>
<feature type="compositionally biased region" description="Polar residues" evidence="1">
    <location>
        <begin position="68"/>
        <end position="77"/>
    </location>
</feature>
<proteinExistence type="predicted"/>
<keyword evidence="3" id="KW-1185">Reference proteome</keyword>
<dbReference type="InParanoid" id="A0A0D2WYC3"/>
<protein>
    <submittedName>
        <fullName evidence="2">Uncharacterized protein</fullName>
    </submittedName>
</protein>
<reference evidence="3" key="1">
    <citation type="submission" date="2011-02" db="EMBL/GenBank/DDBJ databases">
        <title>The Genome Sequence of Capsaspora owczarzaki ATCC 30864.</title>
        <authorList>
            <person name="Russ C."/>
            <person name="Cuomo C."/>
            <person name="Burger G."/>
            <person name="Gray M.W."/>
            <person name="Holland P.W.H."/>
            <person name="King N."/>
            <person name="Lang F.B.F."/>
            <person name="Roger A.J."/>
            <person name="Ruiz-Trillo I."/>
            <person name="Young S.K."/>
            <person name="Zeng Q."/>
            <person name="Gargeya S."/>
            <person name="Alvarado L."/>
            <person name="Berlin A."/>
            <person name="Chapman S.B."/>
            <person name="Chen Z."/>
            <person name="Freedman E."/>
            <person name="Gellesch M."/>
            <person name="Goldberg J."/>
            <person name="Griggs A."/>
            <person name="Gujja S."/>
            <person name="Heilman E."/>
            <person name="Heiman D."/>
            <person name="Howarth C."/>
            <person name="Mehta T."/>
            <person name="Neiman D."/>
            <person name="Pearson M."/>
            <person name="Roberts A."/>
            <person name="Saif S."/>
            <person name="Shea T."/>
            <person name="Shenoy N."/>
            <person name="Sisk P."/>
            <person name="Stolte C."/>
            <person name="Sykes S."/>
            <person name="White J."/>
            <person name="Yandava C."/>
            <person name="Haas B."/>
            <person name="Nusbaum C."/>
            <person name="Birren B."/>
        </authorList>
    </citation>
    <scope>NUCLEOTIDE SEQUENCE</scope>
    <source>
        <strain evidence="3">ATCC 30864</strain>
    </source>
</reference>
<dbReference type="OrthoDB" id="4139357at2759"/>
<dbReference type="EMBL" id="KE346426">
    <property type="protein sequence ID" value="KJE98430.1"/>
    <property type="molecule type" value="Genomic_DNA"/>
</dbReference>
<accession>A0A0D2WYC3</accession>
<dbReference type="Proteomes" id="UP000008743">
    <property type="component" value="Unassembled WGS sequence"/>
</dbReference>
<gene>
    <name evidence="2" type="ORF">CAOG_010243</name>
</gene>
<feature type="compositionally biased region" description="Low complexity" evidence="1">
    <location>
        <begin position="93"/>
        <end position="102"/>
    </location>
</feature>
<evidence type="ECO:0000256" key="1">
    <source>
        <dbReference type="SAM" id="MobiDB-lite"/>
    </source>
</evidence>
<feature type="non-terminal residue" evidence="2">
    <location>
        <position position="102"/>
    </location>
</feature>
<evidence type="ECO:0000313" key="3">
    <source>
        <dbReference type="Proteomes" id="UP000008743"/>
    </source>
</evidence>
<sequence length="102" mass="12008">MRTASFLRIQTCEREVAEKTKANPQSQRSSRERINDFRCLLLTLTSQTGNFPLKYTITPHNNKDIQHCLNNLSSKTQSRQDTKQKMKQKQARKQSQQQQQQQ</sequence>
<name>A0A0D2WYC3_CAPO3</name>
<organism evidence="2 3">
    <name type="scientific">Capsaspora owczarzaki (strain ATCC 30864)</name>
    <dbReference type="NCBI Taxonomy" id="595528"/>
    <lineage>
        <taxon>Eukaryota</taxon>
        <taxon>Filasterea</taxon>
        <taxon>Capsaspora</taxon>
    </lineage>
</organism>